<dbReference type="RefSeq" id="WP_264224638.1">
    <property type="nucleotide sequence ID" value="NZ_CP107716.1"/>
</dbReference>
<feature type="region of interest" description="Disordered" evidence="2">
    <location>
        <begin position="1"/>
        <end position="106"/>
    </location>
</feature>
<evidence type="ECO:0000256" key="1">
    <source>
        <dbReference type="SAM" id="Coils"/>
    </source>
</evidence>
<sequence length="349" mass="39763">MDEDNLPEATGPVSDAPRSFDDSVGEIADLIEDPDVDLSDDDQDTEAEDQGEDVEDDGEDPETDDDDAEDEDSEDVEDEEDAEDEDGSDETEYAGGRFAADNAKVKLDDGTTITVAELKRNNLFQRDYTKKTTELAKETEEFHAQKSEWDGFAQQLAEARDWLAWYGETYGPKKPEFSGDPNTDPVGYMDYLHKLNAYNEHAQAYQRFEQEKKAEQQKRETETKAQYEARLKAEVEELQKVVPDSKKPEFWQKLAGDAEQFYGLAMDDIRSIADHRQIKILNDALAYRRLKAKAPEAKKQVEQKPKLPKAQQRTNPKARQSREQQQKAERLRKSGDFNAGVEALMSFDL</sequence>
<accession>A0ABY6INE3</accession>
<feature type="coiled-coil region" evidence="1">
    <location>
        <begin position="198"/>
        <end position="225"/>
    </location>
</feature>
<organism evidence="3 4">
    <name type="scientific">Pelagibacterium flavum</name>
    <dbReference type="NCBI Taxonomy" id="2984530"/>
    <lineage>
        <taxon>Bacteria</taxon>
        <taxon>Pseudomonadati</taxon>
        <taxon>Pseudomonadota</taxon>
        <taxon>Alphaproteobacteria</taxon>
        <taxon>Hyphomicrobiales</taxon>
        <taxon>Devosiaceae</taxon>
        <taxon>Pelagibacterium</taxon>
    </lineage>
</organism>
<evidence type="ECO:0008006" key="5">
    <source>
        <dbReference type="Google" id="ProtNLM"/>
    </source>
</evidence>
<feature type="compositionally biased region" description="Basic and acidic residues" evidence="2">
    <location>
        <begin position="320"/>
        <end position="335"/>
    </location>
</feature>
<proteinExistence type="predicted"/>
<name>A0ABY6INE3_9HYPH</name>
<gene>
    <name evidence="3" type="ORF">OF122_12990</name>
</gene>
<dbReference type="Proteomes" id="UP001163882">
    <property type="component" value="Chromosome"/>
</dbReference>
<feature type="compositionally biased region" description="Acidic residues" evidence="2">
    <location>
        <begin position="29"/>
        <end position="92"/>
    </location>
</feature>
<evidence type="ECO:0000313" key="3">
    <source>
        <dbReference type="EMBL" id="UYQ70974.1"/>
    </source>
</evidence>
<feature type="compositionally biased region" description="Basic and acidic residues" evidence="2">
    <location>
        <begin position="293"/>
        <end position="305"/>
    </location>
</feature>
<evidence type="ECO:0000313" key="4">
    <source>
        <dbReference type="Proteomes" id="UP001163882"/>
    </source>
</evidence>
<dbReference type="EMBL" id="CP107716">
    <property type="protein sequence ID" value="UYQ70974.1"/>
    <property type="molecule type" value="Genomic_DNA"/>
</dbReference>
<evidence type="ECO:0000256" key="2">
    <source>
        <dbReference type="SAM" id="MobiDB-lite"/>
    </source>
</evidence>
<protein>
    <recommendedName>
        <fullName evidence="5">Scaffolding protein</fullName>
    </recommendedName>
</protein>
<keyword evidence="1" id="KW-0175">Coiled coil</keyword>
<keyword evidence="4" id="KW-1185">Reference proteome</keyword>
<reference evidence="3" key="1">
    <citation type="submission" date="2022-10" db="EMBL/GenBank/DDBJ databases">
        <title>YIM 151497 complete genome.</title>
        <authorList>
            <person name="Chen X."/>
        </authorList>
    </citation>
    <scope>NUCLEOTIDE SEQUENCE</scope>
    <source>
        <strain evidence="3">YIM 151497</strain>
    </source>
</reference>
<feature type="region of interest" description="Disordered" evidence="2">
    <location>
        <begin position="293"/>
        <end position="335"/>
    </location>
</feature>